<dbReference type="PANTHER" id="PTHR21230:SF26">
    <property type="entry name" value="VESICLE TRANSPORT THROUGH INTERACTION WITH T-SNARES HOMOLOG 1A"/>
    <property type="match status" value="1"/>
</dbReference>
<dbReference type="CDD" id="cd15862">
    <property type="entry name" value="SNARE_Vti1"/>
    <property type="match status" value="1"/>
</dbReference>
<dbReference type="GO" id="GO:0000149">
    <property type="term" value="F:SNARE binding"/>
    <property type="evidence" value="ECO:0007669"/>
    <property type="project" value="TreeGrafter"/>
</dbReference>
<evidence type="ECO:0000256" key="2">
    <source>
        <dbReference type="ARBA" id="ARBA00022448"/>
    </source>
</evidence>
<dbReference type="GO" id="GO:0006886">
    <property type="term" value="P:intracellular protein transport"/>
    <property type="evidence" value="ECO:0007669"/>
    <property type="project" value="InterPro"/>
</dbReference>
<evidence type="ECO:0000256" key="1">
    <source>
        <dbReference type="ARBA" id="ARBA00006108"/>
    </source>
</evidence>
<keyword evidence="3 10" id="KW-0812">Transmembrane</keyword>
<dbReference type="Pfam" id="PF12352">
    <property type="entry name" value="V-SNARE_C"/>
    <property type="match status" value="1"/>
</dbReference>
<keyword evidence="6" id="KW-0175">Coiled coil</keyword>
<dbReference type="GO" id="GO:0031201">
    <property type="term" value="C:SNARE complex"/>
    <property type="evidence" value="ECO:0007669"/>
    <property type="project" value="TreeGrafter"/>
</dbReference>
<dbReference type="GO" id="GO:0012507">
    <property type="term" value="C:ER to Golgi transport vesicle membrane"/>
    <property type="evidence" value="ECO:0007669"/>
    <property type="project" value="TreeGrafter"/>
</dbReference>
<proteinExistence type="inferred from homology"/>
<dbReference type="GO" id="GO:0005794">
    <property type="term" value="C:Golgi apparatus"/>
    <property type="evidence" value="ECO:0007669"/>
    <property type="project" value="TreeGrafter"/>
</dbReference>
<evidence type="ECO:0000256" key="8">
    <source>
        <dbReference type="ARBA" id="ARBA00060376"/>
    </source>
</evidence>
<evidence type="ECO:0000256" key="5">
    <source>
        <dbReference type="ARBA" id="ARBA00022989"/>
    </source>
</evidence>
<dbReference type="FunFam" id="1.20.5.110:FF:000002">
    <property type="entry name" value="Vesicle transport through interaction with t-SNAREsB"/>
    <property type="match status" value="1"/>
</dbReference>
<dbReference type="Pfam" id="PF05008">
    <property type="entry name" value="V-SNARE"/>
    <property type="match status" value="1"/>
</dbReference>
<comment type="subcellular location">
    <subcellularLocation>
        <location evidence="8">Prevacuolar compartment membrane</location>
        <topology evidence="8">Single-pass type IV membrane protein</topology>
    </subcellularLocation>
</comment>
<sequence>MAETSSPLFAQYEREYATKSTEASRKIQSLGPLRGDQRQKRVKEAEADLLEAEHILQRLDIEARSLPPVTSRALLQKLKDYKADIAKLRSDAKTAGTSSVESRAELGLGNEYFQTSAGQRDRLLTATDRLGKTSDRIQAGRQQLLETEELGISVLGDLQRQRETILHSRDALAGVDEGISRSRAILSSMSRRIMQNKIIMWGIVALLLGAIGLIVWAKLS</sequence>
<evidence type="ECO:0000256" key="10">
    <source>
        <dbReference type="SAM" id="Phobius"/>
    </source>
</evidence>
<dbReference type="SUPFAM" id="SSF58038">
    <property type="entry name" value="SNARE fusion complex"/>
    <property type="match status" value="1"/>
</dbReference>
<dbReference type="FunFam" id="1.20.58.400:FF:000001">
    <property type="entry name" value="Vesicle transport through interaction with t-SNAREs homolog 1A"/>
    <property type="match status" value="1"/>
</dbReference>
<organism evidence="12">
    <name type="scientific">Auxenochlorella protothecoides</name>
    <name type="common">Green microalga</name>
    <name type="synonym">Chlorella protothecoides</name>
    <dbReference type="NCBI Taxonomy" id="3075"/>
    <lineage>
        <taxon>Eukaryota</taxon>
        <taxon>Viridiplantae</taxon>
        <taxon>Chlorophyta</taxon>
        <taxon>core chlorophytes</taxon>
        <taxon>Trebouxiophyceae</taxon>
        <taxon>Chlorellales</taxon>
        <taxon>Chlorellaceae</taxon>
        <taxon>Auxenochlorella</taxon>
    </lineage>
</organism>
<gene>
    <name evidence="12" type="ORF">g.2750</name>
</gene>
<keyword evidence="4" id="KW-0653">Protein transport</keyword>
<evidence type="ECO:0000256" key="9">
    <source>
        <dbReference type="SAM" id="MobiDB-lite"/>
    </source>
</evidence>
<evidence type="ECO:0000256" key="4">
    <source>
        <dbReference type="ARBA" id="ARBA00022927"/>
    </source>
</evidence>
<keyword evidence="5 10" id="KW-1133">Transmembrane helix</keyword>
<dbReference type="AlphaFoldDB" id="A0A1D1ZTS4"/>
<evidence type="ECO:0000259" key="11">
    <source>
        <dbReference type="Pfam" id="PF05008"/>
    </source>
</evidence>
<evidence type="ECO:0000256" key="7">
    <source>
        <dbReference type="ARBA" id="ARBA00023136"/>
    </source>
</evidence>
<protein>
    <recommendedName>
        <fullName evidence="11">Vesicle transport v-SNARE N-terminal domain-containing protein</fullName>
    </recommendedName>
</protein>
<dbReference type="Gene3D" id="1.20.58.400">
    <property type="entry name" value="t-snare proteins"/>
    <property type="match status" value="1"/>
</dbReference>
<dbReference type="PANTHER" id="PTHR21230">
    <property type="entry name" value="VESICLE TRANSPORT V-SNARE PROTEIN VTI1-RELATED"/>
    <property type="match status" value="1"/>
</dbReference>
<keyword evidence="7 10" id="KW-0472">Membrane</keyword>
<name>A0A1D1ZTS4_AUXPR</name>
<accession>A0A1D1ZTS4</accession>
<dbReference type="GO" id="GO:0005484">
    <property type="term" value="F:SNAP receptor activity"/>
    <property type="evidence" value="ECO:0007669"/>
    <property type="project" value="TreeGrafter"/>
</dbReference>
<feature type="domain" description="Vesicle transport v-SNARE N-terminal" evidence="11">
    <location>
        <begin position="6"/>
        <end position="94"/>
    </location>
</feature>
<dbReference type="GO" id="GO:0005789">
    <property type="term" value="C:endoplasmic reticulum membrane"/>
    <property type="evidence" value="ECO:0007669"/>
    <property type="project" value="TreeGrafter"/>
</dbReference>
<dbReference type="SUPFAM" id="SSF47661">
    <property type="entry name" value="t-snare proteins"/>
    <property type="match status" value="1"/>
</dbReference>
<dbReference type="InterPro" id="IPR038407">
    <property type="entry name" value="v-SNARE_N_sf"/>
</dbReference>
<evidence type="ECO:0000256" key="6">
    <source>
        <dbReference type="ARBA" id="ARBA00023054"/>
    </source>
</evidence>
<dbReference type="InterPro" id="IPR007705">
    <property type="entry name" value="Vesicle_trsprt_v-SNARE_N"/>
</dbReference>
<feature type="region of interest" description="Disordered" evidence="9">
    <location>
        <begin position="17"/>
        <end position="39"/>
    </location>
</feature>
<comment type="similarity">
    <text evidence="1">Belongs to the VTI1 family.</text>
</comment>
<dbReference type="Gene3D" id="1.20.5.110">
    <property type="match status" value="1"/>
</dbReference>
<dbReference type="EMBL" id="GDKF01008244">
    <property type="protein sequence ID" value="JAT70378.1"/>
    <property type="molecule type" value="Transcribed_RNA"/>
</dbReference>
<dbReference type="InterPro" id="IPR010989">
    <property type="entry name" value="SNARE"/>
</dbReference>
<evidence type="ECO:0000313" key="12">
    <source>
        <dbReference type="EMBL" id="JAT70378.1"/>
    </source>
</evidence>
<feature type="transmembrane region" description="Helical" evidence="10">
    <location>
        <begin position="198"/>
        <end position="217"/>
    </location>
</feature>
<dbReference type="GO" id="GO:0006906">
    <property type="term" value="P:vesicle fusion"/>
    <property type="evidence" value="ECO:0007669"/>
    <property type="project" value="TreeGrafter"/>
</dbReference>
<evidence type="ECO:0000256" key="3">
    <source>
        <dbReference type="ARBA" id="ARBA00022692"/>
    </source>
</evidence>
<dbReference type="GO" id="GO:0031902">
    <property type="term" value="C:late endosome membrane"/>
    <property type="evidence" value="ECO:0007669"/>
    <property type="project" value="TreeGrafter"/>
</dbReference>
<reference evidence="12" key="1">
    <citation type="submission" date="2015-08" db="EMBL/GenBank/DDBJ databases">
        <authorList>
            <person name="Babu N.S."/>
            <person name="Beckwith C.J."/>
            <person name="Beseler K.G."/>
            <person name="Brison A."/>
            <person name="Carone J.V."/>
            <person name="Caskin T.P."/>
            <person name="Diamond M."/>
            <person name="Durham M.E."/>
            <person name="Foxe J.M."/>
            <person name="Go M."/>
            <person name="Henderson B.A."/>
            <person name="Jones I.B."/>
            <person name="McGettigan J.A."/>
            <person name="Micheletti S.J."/>
            <person name="Nasrallah M.E."/>
            <person name="Ortiz D."/>
            <person name="Piller C.R."/>
            <person name="Privatt S.R."/>
            <person name="Schneider S.L."/>
            <person name="Sharp S."/>
            <person name="Smith T.C."/>
            <person name="Stanton J.D."/>
            <person name="Ullery H.E."/>
            <person name="Wilson R.J."/>
            <person name="Serrano M.G."/>
            <person name="Buck G."/>
            <person name="Lee V."/>
            <person name="Wang Y."/>
            <person name="Carvalho R."/>
            <person name="Voegtly L."/>
            <person name="Shi R."/>
            <person name="Duckworth R."/>
            <person name="Johnson A."/>
            <person name="Loviza R."/>
            <person name="Walstead R."/>
            <person name="Shah Z."/>
            <person name="Kiflezghi M."/>
            <person name="Wade K."/>
            <person name="Ball S.L."/>
            <person name="Bradley K.W."/>
            <person name="Asai D.J."/>
            <person name="Bowman C.A."/>
            <person name="Russell D.A."/>
            <person name="Pope W.H."/>
            <person name="Jacobs-Sera D."/>
            <person name="Hendrix R.W."/>
            <person name="Hatfull G.F."/>
        </authorList>
    </citation>
    <scope>NUCLEOTIDE SEQUENCE</scope>
</reference>
<keyword evidence="2" id="KW-0813">Transport</keyword>